<evidence type="ECO:0000256" key="4">
    <source>
        <dbReference type="ARBA" id="ARBA00022692"/>
    </source>
</evidence>
<feature type="transmembrane region" description="Helical" evidence="7">
    <location>
        <begin position="273"/>
        <end position="296"/>
    </location>
</feature>
<dbReference type="CDD" id="cd06261">
    <property type="entry name" value="TM_PBP2"/>
    <property type="match status" value="1"/>
</dbReference>
<evidence type="ECO:0000313" key="10">
    <source>
        <dbReference type="Proteomes" id="UP000749311"/>
    </source>
</evidence>
<comment type="subcellular location">
    <subcellularLocation>
        <location evidence="1 7">Cell membrane</location>
        <topology evidence="1 7">Multi-pass membrane protein</topology>
    </subcellularLocation>
</comment>
<comment type="similarity">
    <text evidence="7">Belongs to the binding-protein-dependent transport system permease family.</text>
</comment>
<dbReference type="InterPro" id="IPR000515">
    <property type="entry name" value="MetI-like"/>
</dbReference>
<evidence type="ECO:0000256" key="5">
    <source>
        <dbReference type="ARBA" id="ARBA00022989"/>
    </source>
</evidence>
<dbReference type="InterPro" id="IPR035906">
    <property type="entry name" value="MetI-like_sf"/>
</dbReference>
<keyword evidence="2 7" id="KW-0813">Transport</keyword>
<evidence type="ECO:0000256" key="3">
    <source>
        <dbReference type="ARBA" id="ARBA00022475"/>
    </source>
</evidence>
<feature type="transmembrane region" description="Helical" evidence="7">
    <location>
        <begin position="113"/>
        <end position="134"/>
    </location>
</feature>
<evidence type="ECO:0000313" key="9">
    <source>
        <dbReference type="EMBL" id="NIH56839.1"/>
    </source>
</evidence>
<dbReference type="Pfam" id="PF00528">
    <property type="entry name" value="BPD_transp_1"/>
    <property type="match status" value="1"/>
</dbReference>
<keyword evidence="5 7" id="KW-1133">Transmembrane helix</keyword>
<evidence type="ECO:0000256" key="7">
    <source>
        <dbReference type="RuleBase" id="RU363032"/>
    </source>
</evidence>
<organism evidence="9 10">
    <name type="scientific">Brooklawnia cerclae</name>
    <dbReference type="NCBI Taxonomy" id="349934"/>
    <lineage>
        <taxon>Bacteria</taxon>
        <taxon>Bacillati</taxon>
        <taxon>Actinomycetota</taxon>
        <taxon>Actinomycetes</taxon>
        <taxon>Propionibacteriales</taxon>
        <taxon>Propionibacteriaceae</taxon>
        <taxon>Brooklawnia</taxon>
    </lineage>
</organism>
<feature type="transmembrane region" description="Helical" evidence="7">
    <location>
        <begin position="79"/>
        <end position="101"/>
    </location>
</feature>
<keyword evidence="3" id="KW-1003">Cell membrane</keyword>
<feature type="transmembrane region" description="Helical" evidence="7">
    <location>
        <begin position="222"/>
        <end position="243"/>
    </location>
</feature>
<keyword evidence="4 7" id="KW-0812">Transmembrane</keyword>
<dbReference type="PROSITE" id="PS50928">
    <property type="entry name" value="ABC_TM1"/>
    <property type="match status" value="1"/>
</dbReference>
<protein>
    <submittedName>
        <fullName evidence="9">ABC-type sugar transport system permease subunit</fullName>
    </submittedName>
</protein>
<feature type="transmembrane region" description="Helical" evidence="7">
    <location>
        <begin position="16"/>
        <end position="41"/>
    </location>
</feature>
<evidence type="ECO:0000256" key="6">
    <source>
        <dbReference type="ARBA" id="ARBA00023136"/>
    </source>
</evidence>
<keyword evidence="6 7" id="KW-0472">Membrane</keyword>
<accession>A0ABX0SEM8</accession>
<dbReference type="Gene3D" id="1.10.3720.10">
    <property type="entry name" value="MetI-like"/>
    <property type="match status" value="1"/>
</dbReference>
<dbReference type="RefSeq" id="WP_167166080.1">
    <property type="nucleotide sequence ID" value="NZ_BAAAOO010000015.1"/>
</dbReference>
<proteinExistence type="inferred from homology"/>
<dbReference type="SUPFAM" id="SSF161098">
    <property type="entry name" value="MetI-like"/>
    <property type="match status" value="1"/>
</dbReference>
<gene>
    <name evidence="9" type="ORF">FB473_001484</name>
</gene>
<feature type="domain" description="ABC transmembrane type-1" evidence="8">
    <location>
        <begin position="76"/>
        <end position="294"/>
    </location>
</feature>
<dbReference type="PANTHER" id="PTHR43005">
    <property type="entry name" value="BLR7065 PROTEIN"/>
    <property type="match status" value="1"/>
</dbReference>
<evidence type="ECO:0000256" key="1">
    <source>
        <dbReference type="ARBA" id="ARBA00004651"/>
    </source>
</evidence>
<reference evidence="9 10" key="1">
    <citation type="submission" date="2020-02" db="EMBL/GenBank/DDBJ databases">
        <title>Sequencing the genomes of 1000 actinobacteria strains.</title>
        <authorList>
            <person name="Klenk H.-P."/>
        </authorList>
    </citation>
    <scope>NUCLEOTIDE SEQUENCE [LARGE SCALE GENOMIC DNA]</scope>
    <source>
        <strain evidence="9 10">DSM 19609</strain>
    </source>
</reference>
<dbReference type="PANTHER" id="PTHR43005:SF1">
    <property type="entry name" value="SPERMIDINE_PUTRESCINE TRANSPORT SYSTEM PERMEASE PROTEIN"/>
    <property type="match status" value="1"/>
</dbReference>
<evidence type="ECO:0000259" key="8">
    <source>
        <dbReference type="PROSITE" id="PS50928"/>
    </source>
</evidence>
<keyword evidence="9" id="KW-0762">Sugar transport</keyword>
<dbReference type="EMBL" id="JAAMOZ010000001">
    <property type="protein sequence ID" value="NIH56839.1"/>
    <property type="molecule type" value="Genomic_DNA"/>
</dbReference>
<keyword evidence="10" id="KW-1185">Reference proteome</keyword>
<name>A0ABX0SEM8_9ACTN</name>
<comment type="caution">
    <text evidence="9">The sequence shown here is derived from an EMBL/GenBank/DDBJ whole genome shotgun (WGS) entry which is preliminary data.</text>
</comment>
<evidence type="ECO:0000256" key="2">
    <source>
        <dbReference type="ARBA" id="ARBA00022448"/>
    </source>
</evidence>
<sequence length="302" mass="33180">MTRARVSVGERQDRRFAIAASAPAVLTICALFIYPMVYAVVLSLYHLNDKLPAQTRFVGLGNYAQLLGDQDFIHALGRTATFCVFTVFGGVALAIGIAVLLNVKFRGRTITRVLLLVPWAVPPVVNGIMWKLIFDGSYGVANEVLMAVGLTDTRIQWLATPKLALAVLIFAELWKLTPFLALMALASIQSIPSNVYRAAMIDGANAWQRFWRVTLPNMRGTVMFLLIVQSMWSIKVFDSIYVLTGGTGGPAEATTTINFLAYLTTFSYLDRGYGAAMSIAIMVIVCLVAVFWVLLLGRRKDA</sequence>
<dbReference type="Proteomes" id="UP000749311">
    <property type="component" value="Unassembled WGS sequence"/>
</dbReference>